<dbReference type="Proteomes" id="UP000314294">
    <property type="component" value="Unassembled WGS sequence"/>
</dbReference>
<evidence type="ECO:0000256" key="1">
    <source>
        <dbReference type="SAM" id="MobiDB-lite"/>
    </source>
</evidence>
<dbReference type="AlphaFoldDB" id="A0A4Z2GZE9"/>
<reference evidence="2 3" key="1">
    <citation type="submission" date="2019-03" db="EMBL/GenBank/DDBJ databases">
        <title>First draft genome of Liparis tanakae, snailfish: a comprehensive survey of snailfish specific genes.</title>
        <authorList>
            <person name="Kim W."/>
            <person name="Song I."/>
            <person name="Jeong J.-H."/>
            <person name="Kim D."/>
            <person name="Kim S."/>
            <person name="Ryu S."/>
            <person name="Song J.Y."/>
            <person name="Lee S.K."/>
        </authorList>
    </citation>
    <scope>NUCLEOTIDE SEQUENCE [LARGE SCALE GENOMIC DNA]</scope>
    <source>
        <tissue evidence="2">Muscle</tissue>
    </source>
</reference>
<accession>A0A4Z2GZE9</accession>
<name>A0A4Z2GZE9_9TELE</name>
<feature type="region of interest" description="Disordered" evidence="1">
    <location>
        <begin position="1"/>
        <end position="45"/>
    </location>
</feature>
<protein>
    <submittedName>
        <fullName evidence="2">Uncharacterized protein</fullName>
    </submittedName>
</protein>
<organism evidence="2 3">
    <name type="scientific">Liparis tanakae</name>
    <name type="common">Tanaka's snailfish</name>
    <dbReference type="NCBI Taxonomy" id="230148"/>
    <lineage>
        <taxon>Eukaryota</taxon>
        <taxon>Metazoa</taxon>
        <taxon>Chordata</taxon>
        <taxon>Craniata</taxon>
        <taxon>Vertebrata</taxon>
        <taxon>Euteleostomi</taxon>
        <taxon>Actinopterygii</taxon>
        <taxon>Neopterygii</taxon>
        <taxon>Teleostei</taxon>
        <taxon>Neoteleostei</taxon>
        <taxon>Acanthomorphata</taxon>
        <taxon>Eupercaria</taxon>
        <taxon>Perciformes</taxon>
        <taxon>Cottioidei</taxon>
        <taxon>Cottales</taxon>
        <taxon>Liparidae</taxon>
        <taxon>Liparis</taxon>
    </lineage>
</organism>
<dbReference type="EMBL" id="SRLO01000392">
    <property type="protein sequence ID" value="TNN57974.1"/>
    <property type="molecule type" value="Genomic_DNA"/>
</dbReference>
<keyword evidence="3" id="KW-1185">Reference proteome</keyword>
<evidence type="ECO:0000313" key="3">
    <source>
        <dbReference type="Proteomes" id="UP000314294"/>
    </source>
</evidence>
<evidence type="ECO:0000313" key="2">
    <source>
        <dbReference type="EMBL" id="TNN57974.1"/>
    </source>
</evidence>
<proteinExistence type="predicted"/>
<comment type="caution">
    <text evidence="2">The sequence shown here is derived from an EMBL/GenBank/DDBJ whole genome shotgun (WGS) entry which is preliminary data.</text>
</comment>
<sequence>MSSSVHPGSDPHPGRPNPSSSSSSSSSFSEKGSKRSQTNGDMQQDKQLTRAAATLILTARVFTAVDGGPLFARRPSTALPLQATRGRLWSNQHGLLVERQMTRGLAVGVFAEAVGVVVEVGHVAVVSGLGGHGLKRYEPAVGEGPRGGVMREAVLIHVGRIGIRSPSRTLVFITAGVQLRRRGSGRGQELRHEAAAVHLHVLWSRWVLEHVHLLVRRVRVQLREPLRLAAVQRRVEVGRRAAPIGQQELDVPGGLAVVVQELLRHRGGDLQLPGTAGGRLVAERVWEERVGLGLPHLDGVGG</sequence>
<gene>
    <name evidence="2" type="ORF">EYF80_031798</name>
</gene>
<feature type="compositionally biased region" description="Low complexity" evidence="1">
    <location>
        <begin position="19"/>
        <end position="29"/>
    </location>
</feature>